<name>U9SUI0_RHIID</name>
<proteinExistence type="predicted"/>
<dbReference type="EMBL" id="KI298517">
    <property type="protein sequence ID" value="ERZ98771.1"/>
    <property type="molecule type" value="Genomic_DNA"/>
</dbReference>
<keyword evidence="1" id="KW-1133">Transmembrane helix</keyword>
<dbReference type="AlphaFoldDB" id="U9SUI0"/>
<feature type="transmembrane region" description="Helical" evidence="1">
    <location>
        <begin position="78"/>
        <end position="97"/>
    </location>
</feature>
<keyword evidence="1" id="KW-0812">Transmembrane</keyword>
<keyword evidence="1" id="KW-0472">Membrane</keyword>
<accession>U9SUI0</accession>
<organism evidence="2">
    <name type="scientific">Rhizophagus irregularis (strain DAOM 181602 / DAOM 197198 / MUCL 43194)</name>
    <name type="common">Arbuscular mycorrhizal fungus</name>
    <name type="synonym">Glomus intraradices</name>
    <dbReference type="NCBI Taxonomy" id="747089"/>
    <lineage>
        <taxon>Eukaryota</taxon>
        <taxon>Fungi</taxon>
        <taxon>Fungi incertae sedis</taxon>
        <taxon>Mucoromycota</taxon>
        <taxon>Glomeromycotina</taxon>
        <taxon>Glomeromycetes</taxon>
        <taxon>Glomerales</taxon>
        <taxon>Glomeraceae</taxon>
        <taxon>Rhizophagus</taxon>
    </lineage>
</organism>
<dbReference type="HOGENOM" id="CLU_2293187_0_0_1"/>
<sequence length="101" mass="11949">MCYTDTVIHCFLKQKFLDIKKLSSLINDKLSTIFLNFLLSISTRVKDVKILKIVSSSSRSYRSIMTIYYLLELLTSEIYAKFLEFFFIIVIGWDCIIEMRK</sequence>
<protein>
    <submittedName>
        <fullName evidence="2">Uncharacterized protein</fullName>
    </submittedName>
</protein>
<evidence type="ECO:0000313" key="2">
    <source>
        <dbReference type="EMBL" id="ERZ98771.1"/>
    </source>
</evidence>
<gene>
    <name evidence="2" type="ORF">GLOINDRAFT_88308</name>
</gene>
<evidence type="ECO:0000256" key="1">
    <source>
        <dbReference type="SAM" id="Phobius"/>
    </source>
</evidence>
<reference evidence="2" key="1">
    <citation type="submission" date="2013-07" db="EMBL/GenBank/DDBJ databases">
        <title>The genome of an arbuscular mycorrhizal fungus provides insights into the evolution of the oldest plant symbiosis.</title>
        <authorList>
            <consortium name="DOE Joint Genome Institute"/>
            <person name="Tisserant E."/>
            <person name="Malbreil M."/>
            <person name="Kuo A."/>
            <person name="Kohler A."/>
            <person name="Symeonidi A."/>
            <person name="Balestrini R."/>
            <person name="Charron P."/>
            <person name="Duensing N."/>
            <person name="Frei-dit-Frey N."/>
            <person name="Gianinazzi-Pearson V."/>
            <person name="Gilbert B."/>
            <person name="Handa Y."/>
            <person name="Hijri M."/>
            <person name="Kaul R."/>
            <person name="Kawaguchi M."/>
            <person name="Krajinski F."/>
            <person name="Lammers P."/>
            <person name="Lapierre D."/>
            <person name="Masclaux F.G."/>
            <person name="Murat C."/>
            <person name="Morin E."/>
            <person name="Ndikumana S."/>
            <person name="Pagni M."/>
            <person name="Petitpierre D."/>
            <person name="Requena N."/>
            <person name="Rosikiewicz P."/>
            <person name="Riley R."/>
            <person name="Saito K."/>
            <person name="San Clemente H."/>
            <person name="Shapiro H."/>
            <person name="van Tuinen D."/>
            <person name="Becard G."/>
            <person name="Bonfante P."/>
            <person name="Paszkowski U."/>
            <person name="Shachar-Hill Y."/>
            <person name="Young J.P."/>
            <person name="Sanders I.R."/>
            <person name="Henrissat B."/>
            <person name="Rensing S.A."/>
            <person name="Grigoriev I.V."/>
            <person name="Corradi N."/>
            <person name="Roux C."/>
            <person name="Martin F."/>
        </authorList>
    </citation>
    <scope>NUCLEOTIDE SEQUENCE</scope>
    <source>
        <strain evidence="2">DAOM 197198</strain>
    </source>
</reference>